<keyword evidence="4 6" id="KW-0067">ATP-binding</keyword>
<protein>
    <submittedName>
        <fullName evidence="6">ABC-2 type transport system ATP-binding protein</fullName>
    </submittedName>
</protein>
<evidence type="ECO:0000313" key="6">
    <source>
        <dbReference type="EMBL" id="PTW59693.1"/>
    </source>
</evidence>
<proteinExistence type="inferred from homology"/>
<dbReference type="Proteomes" id="UP000244081">
    <property type="component" value="Unassembled WGS sequence"/>
</dbReference>
<dbReference type="Gene3D" id="3.40.50.300">
    <property type="entry name" value="P-loop containing nucleotide triphosphate hydrolases"/>
    <property type="match status" value="1"/>
</dbReference>
<dbReference type="PROSITE" id="PS00211">
    <property type="entry name" value="ABC_TRANSPORTER_1"/>
    <property type="match status" value="1"/>
</dbReference>
<dbReference type="InterPro" id="IPR025302">
    <property type="entry name" value="DrrA1/2-like_C"/>
</dbReference>
<dbReference type="EMBL" id="QAYG01000006">
    <property type="protein sequence ID" value="PTW59693.1"/>
    <property type="molecule type" value="Genomic_DNA"/>
</dbReference>
<dbReference type="InterPro" id="IPR003439">
    <property type="entry name" value="ABC_transporter-like_ATP-bd"/>
</dbReference>
<dbReference type="Pfam" id="PF13732">
    <property type="entry name" value="DrrA1-3_C"/>
    <property type="match status" value="1"/>
</dbReference>
<dbReference type="InterPro" id="IPR017871">
    <property type="entry name" value="ABC_transporter-like_CS"/>
</dbReference>
<dbReference type="PROSITE" id="PS50893">
    <property type="entry name" value="ABC_TRANSPORTER_2"/>
    <property type="match status" value="1"/>
</dbReference>
<evidence type="ECO:0000256" key="1">
    <source>
        <dbReference type="ARBA" id="ARBA00005417"/>
    </source>
</evidence>
<evidence type="ECO:0000313" key="7">
    <source>
        <dbReference type="Proteomes" id="UP000244081"/>
    </source>
</evidence>
<dbReference type="SUPFAM" id="SSF52540">
    <property type="entry name" value="P-loop containing nucleoside triphosphate hydrolases"/>
    <property type="match status" value="1"/>
</dbReference>
<comment type="similarity">
    <text evidence="1">Belongs to the ABC transporter superfamily.</text>
</comment>
<comment type="caution">
    <text evidence="6">The sequence shown here is derived from an EMBL/GenBank/DDBJ whole genome shotgun (WGS) entry which is preliminary data.</text>
</comment>
<name>A0A2T5V7H8_9HYPH</name>
<dbReference type="PANTHER" id="PTHR43335">
    <property type="entry name" value="ABC TRANSPORTER, ATP-BINDING PROTEIN"/>
    <property type="match status" value="1"/>
</dbReference>
<sequence length="329" mass="35465">MSGAAKGDPVIEVRDLVKRYGGVEAVAGLDLTVNKGEVFGLLGPNGSGKTTMILILLGLTEPSEGEVRVTGLDPLRQPLAVKRAVGYLPDSVGFYDTMTARENLRYTARLAGLDTAEADARIDNALERVRLSDVAEKNVAGFSHGMRQRLGVAEVLVKDCPIAILDEPTNGLDPQSTTELLDLIRRLRDDGRTVLLSSHLLSLVQSICDRVALINHGRIGLTGSVDELRSRVLGGSYTIEVEAENVDIKTATAAIPGVAGFADLTPGHVRIRATADIRADVARHIVERGGRLTRIAMHQPSLDDVYQRYFEDQRTVEGQRAFKGASHAA</sequence>
<dbReference type="OrthoDB" id="9778547at2"/>
<keyword evidence="7" id="KW-1185">Reference proteome</keyword>
<dbReference type="AlphaFoldDB" id="A0A2T5V7H8"/>
<evidence type="ECO:0000256" key="3">
    <source>
        <dbReference type="ARBA" id="ARBA00022741"/>
    </source>
</evidence>
<dbReference type="InterPro" id="IPR003593">
    <property type="entry name" value="AAA+_ATPase"/>
</dbReference>
<evidence type="ECO:0000256" key="2">
    <source>
        <dbReference type="ARBA" id="ARBA00022448"/>
    </source>
</evidence>
<accession>A0A2T5V7H8</accession>
<gene>
    <name evidence="6" type="ORF">C8N35_10675</name>
</gene>
<dbReference type="InterPro" id="IPR027417">
    <property type="entry name" value="P-loop_NTPase"/>
</dbReference>
<dbReference type="GO" id="GO:0016887">
    <property type="term" value="F:ATP hydrolysis activity"/>
    <property type="evidence" value="ECO:0007669"/>
    <property type="project" value="InterPro"/>
</dbReference>
<dbReference type="GO" id="GO:0005524">
    <property type="term" value="F:ATP binding"/>
    <property type="evidence" value="ECO:0007669"/>
    <property type="project" value="UniProtKB-KW"/>
</dbReference>
<dbReference type="Pfam" id="PF00005">
    <property type="entry name" value="ABC_tran"/>
    <property type="match status" value="1"/>
</dbReference>
<evidence type="ECO:0000256" key="4">
    <source>
        <dbReference type="ARBA" id="ARBA00022840"/>
    </source>
</evidence>
<evidence type="ECO:0000259" key="5">
    <source>
        <dbReference type="PROSITE" id="PS50893"/>
    </source>
</evidence>
<organism evidence="6 7">
    <name type="scientific">Breoghania corrubedonensis</name>
    <dbReference type="NCBI Taxonomy" id="665038"/>
    <lineage>
        <taxon>Bacteria</taxon>
        <taxon>Pseudomonadati</taxon>
        <taxon>Pseudomonadota</taxon>
        <taxon>Alphaproteobacteria</taxon>
        <taxon>Hyphomicrobiales</taxon>
        <taxon>Stappiaceae</taxon>
        <taxon>Breoghania</taxon>
    </lineage>
</organism>
<keyword evidence="3" id="KW-0547">Nucleotide-binding</keyword>
<dbReference type="PANTHER" id="PTHR43335:SF11">
    <property type="entry name" value="ABC TRANSPORTER RELATED"/>
    <property type="match status" value="1"/>
</dbReference>
<keyword evidence="2" id="KW-0813">Transport</keyword>
<reference evidence="6 7" key="1">
    <citation type="submission" date="2018-04" db="EMBL/GenBank/DDBJ databases">
        <title>Genomic Encyclopedia of Archaeal and Bacterial Type Strains, Phase II (KMG-II): from individual species to whole genera.</title>
        <authorList>
            <person name="Goeker M."/>
        </authorList>
    </citation>
    <scope>NUCLEOTIDE SEQUENCE [LARGE SCALE GENOMIC DNA]</scope>
    <source>
        <strain evidence="6 7">DSM 23382</strain>
    </source>
</reference>
<dbReference type="CDD" id="cd03230">
    <property type="entry name" value="ABC_DR_subfamily_A"/>
    <property type="match status" value="1"/>
</dbReference>
<dbReference type="SMART" id="SM00382">
    <property type="entry name" value="AAA"/>
    <property type="match status" value="1"/>
</dbReference>
<feature type="domain" description="ABC transporter" evidence="5">
    <location>
        <begin position="11"/>
        <end position="241"/>
    </location>
</feature>